<dbReference type="EMBL" id="LOYH01000008">
    <property type="protein sequence ID" value="KVK88965.1"/>
    <property type="molecule type" value="Genomic_DNA"/>
</dbReference>
<evidence type="ECO:0000256" key="3">
    <source>
        <dbReference type="ARBA" id="ARBA00023125"/>
    </source>
</evidence>
<evidence type="ECO:0000313" key="5">
    <source>
        <dbReference type="EMBL" id="KVK88965.1"/>
    </source>
</evidence>
<dbReference type="InterPro" id="IPR000055">
    <property type="entry name" value="Restrct_endonuc_typeI_TRD"/>
</dbReference>
<dbReference type="AlphaFoldDB" id="A0A103ZZL2"/>
<dbReference type="CDD" id="cd17268">
    <property type="entry name" value="RMtype1_S_Ara36733I_TRD1-CR1_like"/>
    <property type="match status" value="2"/>
</dbReference>
<sequence>MSSVNFMAKLLDGVAVQWKALAELGELVRGSGLQKKDFTETGVPAIHYGQIYTYYGLSTEKTKSFVSAELAKKLRKVNQGDVVITNTSENFEDVGKALVYLGEEQAVTGGHATILRPSSCMLGKYFAYFTQTKEFSSEKRKYAKGAKVIDVSATDMAKIKIPIPCPENPKKSLGIQAEIVHILDTFTELANELSDELTARKKQYNYYLNQLLSFEWMERELVEWKALGDVGEFIRGKRFTKADYVKEGISVIHYGEIYTRYGVWTDHAFSKVRPDMASWLRYAEPGDVIMAGVGETVEDVGKAVAWLGTQRVGIHDDSYAFRHSMNPKYISYAMQTASFNSQKTKHVSSGKVKRLLIESIKKEVRIPVPYPDDPERSRAEQARIVTILDKFDALINSISEGLPREIELRQKQYEYYRDLLLSFPKPEEMAA</sequence>
<evidence type="ECO:0000313" key="6">
    <source>
        <dbReference type="Proteomes" id="UP000069001"/>
    </source>
</evidence>
<dbReference type="Gene3D" id="3.90.220.20">
    <property type="entry name" value="DNA methylase specificity domains"/>
    <property type="match status" value="2"/>
</dbReference>
<dbReference type="InterPro" id="IPR044946">
    <property type="entry name" value="Restrct_endonuc_typeI_TRD_sf"/>
</dbReference>
<evidence type="ECO:0000256" key="2">
    <source>
        <dbReference type="ARBA" id="ARBA00022747"/>
    </source>
</evidence>
<comment type="caution">
    <text evidence="5">The sequence shown here is derived from an EMBL/GenBank/DDBJ whole genome shotgun (WGS) entry which is preliminary data.</text>
</comment>
<dbReference type="Proteomes" id="UP000069001">
    <property type="component" value="Unassembled WGS sequence"/>
</dbReference>
<organism evidence="5 6">
    <name type="scientific">Burkholderia cepacia</name>
    <name type="common">Pseudomonas cepacia</name>
    <dbReference type="NCBI Taxonomy" id="292"/>
    <lineage>
        <taxon>Bacteria</taxon>
        <taxon>Pseudomonadati</taxon>
        <taxon>Pseudomonadota</taxon>
        <taxon>Betaproteobacteria</taxon>
        <taxon>Burkholderiales</taxon>
        <taxon>Burkholderiaceae</taxon>
        <taxon>Burkholderia</taxon>
        <taxon>Burkholderia cepacia complex</taxon>
    </lineage>
</organism>
<keyword evidence="3" id="KW-0238">DNA-binding</keyword>
<accession>A0A103ZZL2</accession>
<protein>
    <recommendedName>
        <fullName evidence="4">Type I restriction modification DNA specificity domain-containing protein</fullName>
    </recommendedName>
</protein>
<proteinExistence type="inferred from homology"/>
<dbReference type="Pfam" id="PF01420">
    <property type="entry name" value="Methylase_S"/>
    <property type="match status" value="2"/>
</dbReference>
<dbReference type="InterPro" id="IPR051212">
    <property type="entry name" value="Type-I_RE_S_subunit"/>
</dbReference>
<dbReference type="SUPFAM" id="SSF116734">
    <property type="entry name" value="DNA methylase specificity domain"/>
    <property type="match status" value="2"/>
</dbReference>
<dbReference type="PANTHER" id="PTHR43140">
    <property type="entry name" value="TYPE-1 RESTRICTION ENZYME ECOKI SPECIFICITY PROTEIN"/>
    <property type="match status" value="1"/>
</dbReference>
<comment type="similarity">
    <text evidence="1">Belongs to the type-I restriction system S methylase family.</text>
</comment>
<feature type="domain" description="Type I restriction modification DNA specificity" evidence="4">
    <location>
        <begin position="223"/>
        <end position="407"/>
    </location>
</feature>
<name>A0A103ZZL2_BURCE</name>
<dbReference type="GO" id="GO:0009307">
    <property type="term" value="P:DNA restriction-modification system"/>
    <property type="evidence" value="ECO:0007669"/>
    <property type="project" value="UniProtKB-KW"/>
</dbReference>
<reference evidence="5 6" key="1">
    <citation type="submission" date="2015-11" db="EMBL/GenBank/DDBJ databases">
        <title>Expanding the genomic diversity of Burkholderia species for the development of highly accurate diagnostics.</title>
        <authorList>
            <person name="Sahl J."/>
            <person name="Keim P."/>
            <person name="Wagner D."/>
        </authorList>
    </citation>
    <scope>NUCLEOTIDE SEQUENCE [LARGE SCALE GENOMIC DNA]</scope>
    <source>
        <strain evidence="5 6">MSMB1302</strain>
    </source>
</reference>
<dbReference type="GO" id="GO:0003677">
    <property type="term" value="F:DNA binding"/>
    <property type="evidence" value="ECO:0007669"/>
    <property type="project" value="UniProtKB-KW"/>
</dbReference>
<gene>
    <name evidence="5" type="ORF">WS90_37280</name>
</gene>
<feature type="domain" description="Type I restriction modification DNA specificity" evidence="4">
    <location>
        <begin position="19"/>
        <end position="197"/>
    </location>
</feature>
<dbReference type="PANTHER" id="PTHR43140:SF1">
    <property type="entry name" value="TYPE I RESTRICTION ENZYME ECOKI SPECIFICITY SUBUNIT"/>
    <property type="match status" value="1"/>
</dbReference>
<evidence type="ECO:0000259" key="4">
    <source>
        <dbReference type="Pfam" id="PF01420"/>
    </source>
</evidence>
<evidence type="ECO:0000256" key="1">
    <source>
        <dbReference type="ARBA" id="ARBA00010923"/>
    </source>
</evidence>
<keyword evidence="2" id="KW-0680">Restriction system</keyword>